<feature type="region of interest" description="Disordered" evidence="1">
    <location>
        <begin position="26"/>
        <end position="58"/>
    </location>
</feature>
<accession>A0A934I866</accession>
<evidence type="ECO:0000256" key="1">
    <source>
        <dbReference type="SAM" id="MobiDB-lite"/>
    </source>
</evidence>
<proteinExistence type="predicted"/>
<dbReference type="EMBL" id="JAEIOS010000015">
    <property type="protein sequence ID" value="MBI8990240.1"/>
    <property type="molecule type" value="Genomic_DNA"/>
</dbReference>
<feature type="compositionally biased region" description="Basic and acidic residues" evidence="1">
    <location>
        <begin position="29"/>
        <end position="40"/>
    </location>
</feature>
<evidence type="ECO:0000313" key="2">
    <source>
        <dbReference type="EMBL" id="MBI8990240.1"/>
    </source>
</evidence>
<sequence length="58" mass="6372">MTEPMDTDKNPDEVLEGDAVANDLQEAADSAHERAVHEEQAVIDSENDDSDEDEEATQ</sequence>
<dbReference type="Proteomes" id="UP000645966">
    <property type="component" value="Unassembled WGS sequence"/>
</dbReference>
<protein>
    <submittedName>
        <fullName evidence="2">Uncharacterized protein</fullName>
    </submittedName>
</protein>
<name>A0A934I866_9CORY</name>
<keyword evidence="3" id="KW-1185">Reference proteome</keyword>
<evidence type="ECO:0000313" key="3">
    <source>
        <dbReference type="Proteomes" id="UP000645966"/>
    </source>
</evidence>
<dbReference type="AlphaFoldDB" id="A0A934I866"/>
<gene>
    <name evidence="2" type="ORF">JDV75_10805</name>
</gene>
<organism evidence="2 3">
    <name type="scientific">Corynebacterium meridianum</name>
    <dbReference type="NCBI Taxonomy" id="2765363"/>
    <lineage>
        <taxon>Bacteria</taxon>
        <taxon>Bacillati</taxon>
        <taxon>Actinomycetota</taxon>
        <taxon>Actinomycetes</taxon>
        <taxon>Mycobacteriales</taxon>
        <taxon>Corynebacteriaceae</taxon>
        <taxon>Corynebacterium</taxon>
    </lineage>
</organism>
<comment type="caution">
    <text evidence="2">The sequence shown here is derived from an EMBL/GenBank/DDBJ whole genome shotgun (WGS) entry which is preliminary data.</text>
</comment>
<reference evidence="2" key="1">
    <citation type="submission" date="2020-12" db="EMBL/GenBank/DDBJ databases">
        <title>Genome public.</title>
        <authorList>
            <person name="Sun Q."/>
        </authorList>
    </citation>
    <scope>NUCLEOTIDE SEQUENCE</scope>
    <source>
        <strain evidence="2">CCM 8863</strain>
    </source>
</reference>
<dbReference type="RefSeq" id="WP_198739255.1">
    <property type="nucleotide sequence ID" value="NZ_JAEIOS010000015.1"/>
</dbReference>
<feature type="compositionally biased region" description="Acidic residues" evidence="1">
    <location>
        <begin position="45"/>
        <end position="58"/>
    </location>
</feature>